<sequence>MSTATDPRTSSSQALCLGPTVMGHHPGAGSGALRSTDAAAKHLSKLLVQTEGEATLPGAKDQVFSVAYDTLRGIASRLMSAERAGHTLQPTALLNETYLRMVHLAGGTWETRGHFFRMAARTMRQILIDHARRKRAQKRGGAEPKVRLHDHNAISRDSAVDVLWLDEVLDRLAQKSPRMAQVVELRLFAGLAGHEIAEALGVSRKTICGDWQVACLWLRAELADEVPA</sequence>
<evidence type="ECO:0000313" key="4">
    <source>
        <dbReference type="Proteomes" id="UP000697710"/>
    </source>
</evidence>
<evidence type="ECO:0000313" key="3">
    <source>
        <dbReference type="EMBL" id="MCA9727145.1"/>
    </source>
</evidence>
<reference evidence="3" key="1">
    <citation type="submission" date="2020-04" db="EMBL/GenBank/DDBJ databases">
        <authorList>
            <person name="Zhang T."/>
        </authorList>
    </citation>
    <scope>NUCLEOTIDE SEQUENCE</scope>
    <source>
        <strain evidence="3">HKST-UBA01</strain>
    </source>
</reference>
<feature type="domain" description="RNA polymerase sigma-70 ECF-like HTH" evidence="2">
    <location>
        <begin position="58"/>
        <end position="223"/>
    </location>
</feature>
<dbReference type="GO" id="GO:0006352">
    <property type="term" value="P:DNA-templated transcription initiation"/>
    <property type="evidence" value="ECO:0007669"/>
    <property type="project" value="InterPro"/>
</dbReference>
<organism evidence="3 4">
    <name type="scientific">Eiseniibacteriota bacterium</name>
    <dbReference type="NCBI Taxonomy" id="2212470"/>
    <lineage>
        <taxon>Bacteria</taxon>
        <taxon>Candidatus Eiseniibacteriota</taxon>
    </lineage>
</organism>
<dbReference type="NCBIfam" id="TIGR02937">
    <property type="entry name" value="sigma70-ECF"/>
    <property type="match status" value="1"/>
</dbReference>
<feature type="region of interest" description="Disordered" evidence="1">
    <location>
        <begin position="1"/>
        <end position="21"/>
    </location>
</feature>
<dbReference type="AlphaFoldDB" id="A0A956LZL9"/>
<dbReference type="GO" id="GO:0003700">
    <property type="term" value="F:DNA-binding transcription factor activity"/>
    <property type="evidence" value="ECO:0007669"/>
    <property type="project" value="InterPro"/>
</dbReference>
<dbReference type="NCBIfam" id="TIGR02999">
    <property type="entry name" value="Sig-70_X6"/>
    <property type="match status" value="1"/>
</dbReference>
<dbReference type="EMBL" id="JAGQHR010000116">
    <property type="protein sequence ID" value="MCA9727145.1"/>
    <property type="molecule type" value="Genomic_DNA"/>
</dbReference>
<dbReference type="Pfam" id="PF07638">
    <property type="entry name" value="Sigma70_ECF"/>
    <property type="match status" value="1"/>
</dbReference>
<dbReference type="InterPro" id="IPR013324">
    <property type="entry name" value="RNA_pol_sigma_r3/r4-like"/>
</dbReference>
<evidence type="ECO:0000259" key="2">
    <source>
        <dbReference type="Pfam" id="PF07638"/>
    </source>
</evidence>
<dbReference type="Gene3D" id="1.10.10.10">
    <property type="entry name" value="Winged helix-like DNA-binding domain superfamily/Winged helix DNA-binding domain"/>
    <property type="match status" value="1"/>
</dbReference>
<dbReference type="InterPro" id="IPR011517">
    <property type="entry name" value="RNA_pol_sigma70_ECF-like"/>
</dbReference>
<dbReference type="InterPro" id="IPR014284">
    <property type="entry name" value="RNA_pol_sigma-70_dom"/>
</dbReference>
<dbReference type="InterPro" id="IPR053812">
    <property type="entry name" value="HTH_Sigma70_ECF-like"/>
</dbReference>
<dbReference type="SUPFAM" id="SSF88659">
    <property type="entry name" value="Sigma3 and sigma4 domains of RNA polymerase sigma factors"/>
    <property type="match status" value="1"/>
</dbReference>
<dbReference type="InterPro" id="IPR036388">
    <property type="entry name" value="WH-like_DNA-bd_sf"/>
</dbReference>
<evidence type="ECO:0000256" key="1">
    <source>
        <dbReference type="SAM" id="MobiDB-lite"/>
    </source>
</evidence>
<protein>
    <submittedName>
        <fullName evidence="3">Sigma-70 family RNA polymerase sigma factor</fullName>
    </submittedName>
</protein>
<feature type="compositionally biased region" description="Polar residues" evidence="1">
    <location>
        <begin position="1"/>
        <end position="14"/>
    </location>
</feature>
<dbReference type="Proteomes" id="UP000697710">
    <property type="component" value="Unassembled WGS sequence"/>
</dbReference>
<gene>
    <name evidence="3" type="ORF">KC729_05630</name>
</gene>
<proteinExistence type="predicted"/>
<accession>A0A956LZL9</accession>
<comment type="caution">
    <text evidence="3">The sequence shown here is derived from an EMBL/GenBank/DDBJ whole genome shotgun (WGS) entry which is preliminary data.</text>
</comment>
<reference evidence="3" key="2">
    <citation type="journal article" date="2021" name="Microbiome">
        <title>Successional dynamics and alternative stable states in a saline activated sludge microbial community over 9 years.</title>
        <authorList>
            <person name="Wang Y."/>
            <person name="Ye J."/>
            <person name="Ju F."/>
            <person name="Liu L."/>
            <person name="Boyd J.A."/>
            <person name="Deng Y."/>
            <person name="Parks D.H."/>
            <person name="Jiang X."/>
            <person name="Yin X."/>
            <person name="Woodcroft B.J."/>
            <person name="Tyson G.W."/>
            <person name="Hugenholtz P."/>
            <person name="Polz M.F."/>
            <person name="Zhang T."/>
        </authorList>
    </citation>
    <scope>NUCLEOTIDE SEQUENCE</scope>
    <source>
        <strain evidence="3">HKST-UBA01</strain>
    </source>
</reference>
<name>A0A956LZL9_UNCEI</name>